<evidence type="ECO:0000313" key="2">
    <source>
        <dbReference type="Proteomes" id="UP001205601"/>
    </source>
</evidence>
<keyword evidence="2" id="KW-1185">Reference proteome</keyword>
<gene>
    <name evidence="1" type="ORF">N5I32_03275</name>
</gene>
<dbReference type="EMBL" id="JAOCQF010000001">
    <property type="protein sequence ID" value="MCT8328530.1"/>
    <property type="molecule type" value="Genomic_DNA"/>
</dbReference>
<comment type="caution">
    <text evidence="1">The sequence shown here is derived from an EMBL/GenBank/DDBJ whole genome shotgun (WGS) entry which is preliminary data.</text>
</comment>
<dbReference type="RefSeq" id="WP_261493959.1">
    <property type="nucleotide sequence ID" value="NZ_JAOCQF010000001.1"/>
</dbReference>
<reference evidence="2" key="1">
    <citation type="submission" date="2023-07" db="EMBL/GenBank/DDBJ databases">
        <title>Defluviimonas sediminis sp. nov., isolated from mangrove sediment.</title>
        <authorList>
            <person name="Liu L."/>
            <person name="Li J."/>
            <person name="Huang Y."/>
            <person name="Pan J."/>
            <person name="Li M."/>
        </authorList>
    </citation>
    <scope>NUCLEOTIDE SEQUENCE [LARGE SCALE GENOMIC DNA]</scope>
    <source>
        <strain evidence="2">FT324</strain>
    </source>
</reference>
<proteinExistence type="predicted"/>
<evidence type="ECO:0000313" key="1">
    <source>
        <dbReference type="EMBL" id="MCT8328530.1"/>
    </source>
</evidence>
<organism evidence="1 2">
    <name type="scientific">Albidovulum sediminis</name>
    <dbReference type="NCBI Taxonomy" id="3066345"/>
    <lineage>
        <taxon>Bacteria</taxon>
        <taxon>Pseudomonadati</taxon>
        <taxon>Pseudomonadota</taxon>
        <taxon>Alphaproteobacteria</taxon>
        <taxon>Rhodobacterales</taxon>
        <taxon>Paracoccaceae</taxon>
        <taxon>Albidovulum</taxon>
    </lineage>
</organism>
<dbReference type="Proteomes" id="UP001205601">
    <property type="component" value="Unassembled WGS sequence"/>
</dbReference>
<protein>
    <submittedName>
        <fullName evidence="1">Uncharacterized protein</fullName>
    </submittedName>
</protein>
<accession>A0ABT2NIH0</accession>
<sequence>MFFFLTFPLGSGQENVMTTKDDTQTKALQKANWRAFRTWLKRHGKMILPIPGLAVLYAGYAPNDVREFRNLARNEDSLRRMWEIINDVESNARTYTGRSHLDTLHSVLKRLRGPLPEIYEATGSNAGATRDGQAIRKKYANMLDCADALASDEWQLLGASERRLVWDMLSRRYVQNAGPDLQIWEGARADMKQLDSSFIMIRTELLELSRKKDASPELLKTVEKLLKRYQDHYERVGKSIDEHLRRVQQNLRKIEREGR</sequence>
<name>A0ABT2NIH0_9RHOB</name>